<evidence type="ECO:0000313" key="2">
    <source>
        <dbReference type="Proteomes" id="UP000279860"/>
    </source>
</evidence>
<protein>
    <submittedName>
        <fullName evidence="1">Uncharacterized protein</fullName>
    </submittedName>
</protein>
<dbReference type="Proteomes" id="UP000279860">
    <property type="component" value="Unassembled WGS sequence"/>
</dbReference>
<name>A0A3P1YDH5_TANFO</name>
<gene>
    <name evidence="1" type="ORF">EII41_13725</name>
</gene>
<feature type="non-terminal residue" evidence="1">
    <location>
        <position position="1"/>
    </location>
</feature>
<proteinExistence type="predicted"/>
<reference evidence="1 2" key="1">
    <citation type="submission" date="2018-11" db="EMBL/GenBank/DDBJ databases">
        <title>Genomes From Bacteria Associated with the Canine Oral Cavity: a Test Case for Automated Genome-Based Taxonomic Assignment.</title>
        <authorList>
            <person name="Coil D.A."/>
            <person name="Jospin G."/>
            <person name="Darling A.E."/>
            <person name="Wallis C."/>
            <person name="Davis I.J."/>
            <person name="Harris S."/>
            <person name="Eisen J.A."/>
            <person name="Holcombe L.J."/>
            <person name="O'Flynn C."/>
        </authorList>
    </citation>
    <scope>NUCLEOTIDE SEQUENCE [LARGE SCALE GENOMIC DNA]</scope>
    <source>
        <strain evidence="1 2">OH1426_COT-023</strain>
    </source>
</reference>
<comment type="caution">
    <text evidence="1">The sequence shown here is derived from an EMBL/GenBank/DDBJ whole genome shotgun (WGS) entry which is preliminary data.</text>
</comment>
<dbReference type="AlphaFoldDB" id="A0A3P1YDH5"/>
<organism evidence="1 2">
    <name type="scientific">Tannerella forsythia</name>
    <name type="common">Bacteroides forsythus</name>
    <dbReference type="NCBI Taxonomy" id="28112"/>
    <lineage>
        <taxon>Bacteria</taxon>
        <taxon>Pseudomonadati</taxon>
        <taxon>Bacteroidota</taxon>
        <taxon>Bacteroidia</taxon>
        <taxon>Bacteroidales</taxon>
        <taxon>Tannerellaceae</taxon>
        <taxon>Tannerella</taxon>
    </lineage>
</organism>
<evidence type="ECO:0000313" key="1">
    <source>
        <dbReference type="EMBL" id="RRD69029.1"/>
    </source>
</evidence>
<accession>A0A3P1YDH5</accession>
<feature type="non-terminal residue" evidence="1">
    <location>
        <position position="184"/>
    </location>
</feature>
<sequence length="184" mass="20501">MPEWKHSNVAGWNASLGKDAGRNIDRNPVFRRKGYDDDLTPRNDGDYRLTSISPSVNAGYNPFVLSGFRNRTSTVLLSPLKAQYTAALALDLGGLDRIYDDVVDMGAYEYHPNISSIDLVHSVIIGTYPNVTTVPGAGIHYTESQKDFTMTLTPVEGYSLKYIKVKTNSKRRDEEQGGIRMTHN</sequence>
<dbReference type="EMBL" id="RQYN01000148">
    <property type="protein sequence ID" value="RRD69029.1"/>
    <property type="molecule type" value="Genomic_DNA"/>
</dbReference>